<dbReference type="HOGENOM" id="CLU_010616_1_0_5"/>
<proteinExistence type="predicted"/>
<evidence type="ECO:0000313" key="11">
    <source>
        <dbReference type="Proteomes" id="UP000015346"/>
    </source>
</evidence>
<dbReference type="Proteomes" id="UP000015346">
    <property type="component" value="Unassembled WGS sequence"/>
</dbReference>
<comment type="caution">
    <text evidence="10">The sequence shown here is derived from an EMBL/GenBank/DDBJ whole genome shotgun (WGS) entry which is preliminary data.</text>
</comment>
<feature type="domain" description="Hedgehog/Intein (Hint)" evidence="9">
    <location>
        <begin position="443"/>
        <end position="588"/>
    </location>
</feature>
<dbReference type="Pfam" id="PF13403">
    <property type="entry name" value="Hint_2"/>
    <property type="match status" value="1"/>
</dbReference>
<dbReference type="PATRIC" id="fig|1123069.3.peg.1471"/>
<dbReference type="SUPFAM" id="SSF51120">
    <property type="entry name" value="beta-Roll"/>
    <property type="match status" value="4"/>
</dbReference>
<dbReference type="GO" id="GO:0005576">
    <property type="term" value="C:extracellular region"/>
    <property type="evidence" value="ECO:0007669"/>
    <property type="project" value="UniProtKB-SubCell"/>
</dbReference>
<dbReference type="InterPro" id="IPR028992">
    <property type="entry name" value="Hedgehog/Intein_dom"/>
</dbReference>
<dbReference type="EMBL" id="AOLV01000010">
    <property type="protein sequence ID" value="EPX86685.1"/>
    <property type="molecule type" value="Genomic_DNA"/>
</dbReference>
<evidence type="ECO:0000256" key="3">
    <source>
        <dbReference type="ARBA" id="ARBA00022525"/>
    </source>
</evidence>
<keyword evidence="4" id="KW-0800">Toxin</keyword>
<evidence type="ECO:0000256" key="8">
    <source>
        <dbReference type="SAM" id="MobiDB-lite"/>
    </source>
</evidence>
<sequence length="638" mass="64993">MANITGTNRNDILNGTSGDDTISGEDGNDLLFGEGGDDTLFGGSGTDLLYGGDGNDVFVGGSGGDVFYGGTGIDTADYSTSPAGVSVSLTSGTGSGGDAAGDVLSGIENLTGSAYNDTLIGDSGSNVLRGGQGNDVLSGEAGNDTLEGGAGADTLYGGSGMDWGDYRASNAGVTVNLATGQGRGGHAEGDRIAGVDGLFGSAFDDTLIGFDGQALTGSDVYWNEFYGGAGNDYLDGAGGDDTLYGGTGNDTVIGGSGNDRLSGDEGNDSLYGGLGDDSVLGGAGDDTAWGGDGADRMAGGDGNDVLYGEAGNDTLWGDAGLDSLFGGDGNDLLYGGSGNDRLEGGAGDDRLEGGDGDDLLIGGDGADLLVGGLGSDTFQGGAGDTIIGGENPGDNDILDLRGRGPLRIRYDSTNRENGVVEFLDGSGRVTGTMTFSDIETVVPCFTAGTRILTDHGLVPVEHLRPGDHVLTRDSGFQEIAWIGSRTVEGAAMLAEPALRPVLIRAGALGRGMPARDMLVSRQHRMLLEGVEPSLLVGEEEVLVRAHHLAGRPGILEVLRPRVTYVHLLFERHEIILGDGAWSESLQPGLQSLRGFGSPERDEILRLFPSLATEAGLAGFTAARATLRAHEARLMLRTA</sequence>
<dbReference type="InterPro" id="IPR036844">
    <property type="entry name" value="Hint_dom_sf"/>
</dbReference>
<organism evidence="10 11">
    <name type="scientific">Rubellimicrobium thermophilum DSM 16684</name>
    <dbReference type="NCBI Taxonomy" id="1123069"/>
    <lineage>
        <taxon>Bacteria</taxon>
        <taxon>Pseudomonadati</taxon>
        <taxon>Pseudomonadota</taxon>
        <taxon>Alphaproteobacteria</taxon>
        <taxon>Rhodobacterales</taxon>
        <taxon>Roseobacteraceae</taxon>
        <taxon>Rubellimicrobium</taxon>
    </lineage>
</organism>
<keyword evidence="6" id="KW-0843">Virulence</keyword>
<evidence type="ECO:0000256" key="6">
    <source>
        <dbReference type="ARBA" id="ARBA00023026"/>
    </source>
</evidence>
<evidence type="ECO:0000256" key="5">
    <source>
        <dbReference type="ARBA" id="ARBA00022737"/>
    </source>
</evidence>
<dbReference type="InterPro" id="IPR050557">
    <property type="entry name" value="RTX_toxin/Mannuronan_C5-epim"/>
</dbReference>
<keyword evidence="5" id="KW-0677">Repeat</keyword>
<keyword evidence="3" id="KW-0964">Secreted</keyword>
<evidence type="ECO:0000256" key="2">
    <source>
        <dbReference type="ARBA" id="ARBA00004613"/>
    </source>
</evidence>
<dbReference type="PANTHER" id="PTHR38340:SF1">
    <property type="entry name" value="S-LAYER PROTEIN"/>
    <property type="match status" value="1"/>
</dbReference>
<dbReference type="Gene3D" id="2.170.16.10">
    <property type="entry name" value="Hedgehog/Intein (Hint) domain"/>
    <property type="match status" value="1"/>
</dbReference>
<dbReference type="PANTHER" id="PTHR38340">
    <property type="entry name" value="S-LAYER PROTEIN"/>
    <property type="match status" value="1"/>
</dbReference>
<dbReference type="InterPro" id="IPR018511">
    <property type="entry name" value="Hemolysin-typ_Ca-bd_CS"/>
</dbReference>
<dbReference type="Pfam" id="PF00353">
    <property type="entry name" value="HemolysinCabind"/>
    <property type="match status" value="7"/>
</dbReference>
<dbReference type="OrthoDB" id="6305173at2"/>
<gene>
    <name evidence="10" type="ORF">ruthe_01503</name>
</gene>
<dbReference type="Gene3D" id="2.150.10.10">
    <property type="entry name" value="Serralysin-like metalloprotease, C-terminal"/>
    <property type="match status" value="5"/>
</dbReference>
<evidence type="ECO:0000256" key="4">
    <source>
        <dbReference type="ARBA" id="ARBA00022656"/>
    </source>
</evidence>
<accession>S9S956</accession>
<keyword evidence="7" id="KW-0472">Membrane</keyword>
<dbReference type="GO" id="GO:0016020">
    <property type="term" value="C:membrane"/>
    <property type="evidence" value="ECO:0007669"/>
    <property type="project" value="UniProtKB-SubCell"/>
</dbReference>
<dbReference type="PRINTS" id="PR01488">
    <property type="entry name" value="RTXTOXINA"/>
</dbReference>
<dbReference type="InterPro" id="IPR003995">
    <property type="entry name" value="RTX_toxin_determinant-A"/>
</dbReference>
<dbReference type="PRINTS" id="PR00313">
    <property type="entry name" value="CABNDNGRPT"/>
</dbReference>
<dbReference type="GO" id="GO:0090729">
    <property type="term" value="F:toxin activity"/>
    <property type="evidence" value="ECO:0007669"/>
    <property type="project" value="UniProtKB-KW"/>
</dbReference>
<dbReference type="STRING" id="1123069.ruthe_01503"/>
<dbReference type="InterPro" id="IPR001343">
    <property type="entry name" value="Hemolysn_Ca-bd"/>
</dbReference>
<protein>
    <submittedName>
        <fullName evidence="10">RTX toxins/related Ca2+-binding protein</fullName>
    </submittedName>
</protein>
<evidence type="ECO:0000256" key="1">
    <source>
        <dbReference type="ARBA" id="ARBA00004370"/>
    </source>
</evidence>
<evidence type="ECO:0000313" key="10">
    <source>
        <dbReference type="EMBL" id="EPX86685.1"/>
    </source>
</evidence>
<dbReference type="RefSeq" id="WP_021097593.1">
    <property type="nucleotide sequence ID" value="NZ_KE557320.1"/>
</dbReference>
<dbReference type="AlphaFoldDB" id="S9S956"/>
<evidence type="ECO:0000259" key="9">
    <source>
        <dbReference type="Pfam" id="PF13403"/>
    </source>
</evidence>
<evidence type="ECO:0000256" key="7">
    <source>
        <dbReference type="ARBA" id="ARBA00023136"/>
    </source>
</evidence>
<comment type="subcellular location">
    <subcellularLocation>
        <location evidence="1">Membrane</location>
    </subcellularLocation>
    <subcellularLocation>
        <location evidence="2">Secreted</location>
    </subcellularLocation>
</comment>
<dbReference type="InterPro" id="IPR011049">
    <property type="entry name" value="Serralysin-like_metalloprot_C"/>
</dbReference>
<keyword evidence="11" id="KW-1185">Reference proteome</keyword>
<dbReference type="PROSITE" id="PS00330">
    <property type="entry name" value="HEMOLYSIN_CALCIUM"/>
    <property type="match status" value="8"/>
</dbReference>
<dbReference type="GO" id="GO:0005509">
    <property type="term" value="F:calcium ion binding"/>
    <property type="evidence" value="ECO:0007669"/>
    <property type="project" value="InterPro"/>
</dbReference>
<feature type="compositionally biased region" description="Polar residues" evidence="8">
    <location>
        <begin position="1"/>
        <end position="20"/>
    </location>
</feature>
<name>S9S956_9RHOB</name>
<reference evidence="10 11" key="1">
    <citation type="journal article" date="2013" name="Stand. Genomic Sci.">
        <title>Genome sequence of the reddish-pigmented Rubellimicrobium thermophilum type strain (DSM 16684(T)), a member of the Roseobacter clade.</title>
        <authorList>
            <person name="Fiebig A."/>
            <person name="Riedel T."/>
            <person name="Gronow S."/>
            <person name="Petersen J."/>
            <person name="Klenk H.P."/>
            <person name="Goker M."/>
        </authorList>
    </citation>
    <scope>NUCLEOTIDE SEQUENCE [LARGE SCALE GENOMIC DNA]</scope>
    <source>
        <strain evidence="10 11">DSM 16684</strain>
    </source>
</reference>
<feature type="region of interest" description="Disordered" evidence="8">
    <location>
        <begin position="1"/>
        <end position="35"/>
    </location>
</feature>
<dbReference type="SUPFAM" id="SSF51294">
    <property type="entry name" value="Hedgehog/intein (Hint) domain"/>
    <property type="match status" value="1"/>
</dbReference>